<proteinExistence type="predicted"/>
<dbReference type="InParanoid" id="A0A2H3DCW2"/>
<organism evidence="2 3">
    <name type="scientific">Armillaria gallica</name>
    <name type="common">Bulbous honey fungus</name>
    <name type="synonym">Armillaria bulbosa</name>
    <dbReference type="NCBI Taxonomy" id="47427"/>
    <lineage>
        <taxon>Eukaryota</taxon>
        <taxon>Fungi</taxon>
        <taxon>Dikarya</taxon>
        <taxon>Basidiomycota</taxon>
        <taxon>Agaricomycotina</taxon>
        <taxon>Agaricomycetes</taxon>
        <taxon>Agaricomycetidae</taxon>
        <taxon>Agaricales</taxon>
        <taxon>Marasmiineae</taxon>
        <taxon>Physalacriaceae</taxon>
        <taxon>Armillaria</taxon>
    </lineage>
</organism>
<reference evidence="3" key="1">
    <citation type="journal article" date="2017" name="Nat. Ecol. Evol.">
        <title>Genome expansion and lineage-specific genetic innovations in the forest pathogenic fungi Armillaria.</title>
        <authorList>
            <person name="Sipos G."/>
            <person name="Prasanna A.N."/>
            <person name="Walter M.C."/>
            <person name="O'Connor E."/>
            <person name="Balint B."/>
            <person name="Krizsan K."/>
            <person name="Kiss B."/>
            <person name="Hess J."/>
            <person name="Varga T."/>
            <person name="Slot J."/>
            <person name="Riley R."/>
            <person name="Boka B."/>
            <person name="Rigling D."/>
            <person name="Barry K."/>
            <person name="Lee J."/>
            <person name="Mihaltcheva S."/>
            <person name="LaButti K."/>
            <person name="Lipzen A."/>
            <person name="Waldron R."/>
            <person name="Moloney N.M."/>
            <person name="Sperisen C."/>
            <person name="Kredics L."/>
            <person name="Vagvoelgyi C."/>
            <person name="Patrignani A."/>
            <person name="Fitzpatrick D."/>
            <person name="Nagy I."/>
            <person name="Doyle S."/>
            <person name="Anderson J.B."/>
            <person name="Grigoriev I.V."/>
            <person name="Gueldener U."/>
            <person name="Muensterkoetter M."/>
            <person name="Nagy L.G."/>
        </authorList>
    </citation>
    <scope>NUCLEOTIDE SEQUENCE [LARGE SCALE GENOMIC DNA]</scope>
    <source>
        <strain evidence="3">Ar21-2</strain>
    </source>
</reference>
<dbReference type="OrthoDB" id="10392216at2759"/>
<keyword evidence="3" id="KW-1185">Reference proteome</keyword>
<feature type="region of interest" description="Disordered" evidence="1">
    <location>
        <begin position="1"/>
        <end position="55"/>
    </location>
</feature>
<accession>A0A2H3DCW2</accession>
<evidence type="ECO:0000256" key="1">
    <source>
        <dbReference type="SAM" id="MobiDB-lite"/>
    </source>
</evidence>
<protein>
    <submittedName>
        <fullName evidence="2">Uncharacterized protein</fullName>
    </submittedName>
</protein>
<gene>
    <name evidence="2" type="ORF">ARMGADRAFT_1080253</name>
</gene>
<feature type="compositionally biased region" description="Acidic residues" evidence="1">
    <location>
        <begin position="18"/>
        <end position="32"/>
    </location>
</feature>
<feature type="compositionally biased region" description="Low complexity" evidence="1">
    <location>
        <begin position="33"/>
        <end position="55"/>
    </location>
</feature>
<dbReference type="Proteomes" id="UP000217790">
    <property type="component" value="Unassembled WGS sequence"/>
</dbReference>
<dbReference type="AlphaFoldDB" id="A0A2H3DCW2"/>
<name>A0A2H3DCW2_ARMGA</name>
<evidence type="ECO:0000313" key="3">
    <source>
        <dbReference type="Proteomes" id="UP000217790"/>
    </source>
</evidence>
<sequence>MKTTGNDDKSGGNNNNGDNDDNSDNDDNDGDDGNNNNNVGGNDNNIGNNNGSGSSDETMVTVVCWGWIGYRYSVWPHEDDAPPTTELAANSKTTRLDATVNVHGCPRSILFESITSPDPHRTSYHPPFPVPAPIHDWTAGIF</sequence>
<feature type="compositionally biased region" description="Basic and acidic residues" evidence="1">
    <location>
        <begin position="1"/>
        <end position="10"/>
    </location>
</feature>
<evidence type="ECO:0000313" key="2">
    <source>
        <dbReference type="EMBL" id="PBK93071.1"/>
    </source>
</evidence>
<dbReference type="EMBL" id="KZ293657">
    <property type="protein sequence ID" value="PBK93071.1"/>
    <property type="molecule type" value="Genomic_DNA"/>
</dbReference>